<dbReference type="Pfam" id="PF00817">
    <property type="entry name" value="IMS"/>
    <property type="match status" value="1"/>
</dbReference>
<sequence>MFALVDCNNFYASCERVFQPQLNHKPVAILSNNDGCVISRSDEAKALGLPMGAPAFKYDAFFKANNIHVFSSNYPLYGDMSSRVMKILEQFTPDVEVYSIDEAFLQFKGFENYNFNSYGNDIRLRILKWTGIPTCVGIAPTKALSKVANKIARKFPKQTKGVYVIDSEEKRIKALKWLKIEDVWGIGYRLQKRLKAKECHTAFDFTQLSDEWVKSNFSITEWRLKKDLEGISKIPLEYREPKRSIATTRSFEYTYSDLENIKERISTFATSCAEKLRKQKSRCHAIIVLLSSDRHKKELPQHKASKMVALPYPTDSSLTISQCAVKAVSEIYKSGIKYKRAGVIVTGLVPTDNHQLDLFIHENPKHSSLMHSIDVLNRKYETYKIKIGNQDLKRTWKMRQERLSPRYTTNINEILTVKCH</sequence>
<evidence type="ECO:0000256" key="3">
    <source>
        <dbReference type="ARBA" id="ARBA00023236"/>
    </source>
</evidence>
<keyword evidence="6" id="KW-1185">Reference proteome</keyword>
<evidence type="ECO:0000256" key="1">
    <source>
        <dbReference type="ARBA" id="ARBA00010945"/>
    </source>
</evidence>
<dbReference type="Gene3D" id="1.10.150.20">
    <property type="entry name" value="5' to 3' exonuclease, C-terminal subdomain"/>
    <property type="match status" value="1"/>
</dbReference>
<dbReference type="EMBL" id="BAAAGF010000001">
    <property type="protein sequence ID" value="GAA0735865.1"/>
    <property type="molecule type" value="Genomic_DNA"/>
</dbReference>
<dbReference type="Pfam" id="PF13438">
    <property type="entry name" value="DUF4113"/>
    <property type="match status" value="1"/>
</dbReference>
<dbReference type="Gene3D" id="3.30.70.270">
    <property type="match status" value="1"/>
</dbReference>
<protein>
    <submittedName>
        <fullName evidence="5">Y-family DNA polymerase</fullName>
    </submittedName>
</protein>
<dbReference type="InterPro" id="IPR043128">
    <property type="entry name" value="Rev_trsase/Diguanyl_cyclase"/>
</dbReference>
<dbReference type="PANTHER" id="PTHR11076:SF33">
    <property type="entry name" value="DNA POLYMERASE KAPPA"/>
    <property type="match status" value="1"/>
</dbReference>
<dbReference type="RefSeq" id="WP_343795087.1">
    <property type="nucleotide sequence ID" value="NZ_BAAAGF010000001.1"/>
</dbReference>
<evidence type="ECO:0000313" key="6">
    <source>
        <dbReference type="Proteomes" id="UP001500736"/>
    </source>
</evidence>
<reference evidence="5 6" key="1">
    <citation type="journal article" date="2019" name="Int. J. Syst. Evol. Microbiol.">
        <title>The Global Catalogue of Microorganisms (GCM) 10K type strain sequencing project: providing services to taxonomists for standard genome sequencing and annotation.</title>
        <authorList>
            <consortium name="The Broad Institute Genomics Platform"/>
            <consortium name="The Broad Institute Genome Sequencing Center for Infectious Disease"/>
            <person name="Wu L."/>
            <person name="Ma J."/>
        </authorList>
    </citation>
    <scope>NUCLEOTIDE SEQUENCE [LARGE SCALE GENOMIC DNA]</scope>
    <source>
        <strain evidence="5 6">JCM 15976</strain>
    </source>
</reference>
<dbReference type="Gene3D" id="3.40.1170.60">
    <property type="match status" value="1"/>
</dbReference>
<dbReference type="Pfam" id="PF11799">
    <property type="entry name" value="IMS_C"/>
    <property type="match status" value="1"/>
</dbReference>
<name>A0ABN1JCG9_9FLAO</name>
<keyword evidence="2" id="KW-0227">DNA damage</keyword>
<comment type="similarity">
    <text evidence="1">Belongs to the DNA polymerase type-Y family.</text>
</comment>
<feature type="domain" description="UmuC" evidence="4">
    <location>
        <begin position="2"/>
        <end position="187"/>
    </location>
</feature>
<proteinExistence type="inferred from homology"/>
<evidence type="ECO:0000313" key="5">
    <source>
        <dbReference type="EMBL" id="GAA0735865.1"/>
    </source>
</evidence>
<dbReference type="PROSITE" id="PS50173">
    <property type="entry name" value="UMUC"/>
    <property type="match status" value="1"/>
</dbReference>
<organism evidence="5 6">
    <name type="scientific">Gaetbulibacter jejuensis</name>
    <dbReference type="NCBI Taxonomy" id="584607"/>
    <lineage>
        <taxon>Bacteria</taxon>
        <taxon>Pseudomonadati</taxon>
        <taxon>Bacteroidota</taxon>
        <taxon>Flavobacteriia</taxon>
        <taxon>Flavobacteriales</taxon>
        <taxon>Flavobacteriaceae</taxon>
        <taxon>Gaetbulibacter</taxon>
    </lineage>
</organism>
<evidence type="ECO:0000256" key="2">
    <source>
        <dbReference type="ARBA" id="ARBA00023199"/>
    </source>
</evidence>
<dbReference type="InterPro" id="IPR017961">
    <property type="entry name" value="DNA_pol_Y-fam_little_finger"/>
</dbReference>
<accession>A0ABN1JCG9</accession>
<dbReference type="InterPro" id="IPR036775">
    <property type="entry name" value="DNA_pol_Y-fam_lit_finger_sf"/>
</dbReference>
<dbReference type="CDD" id="cd01700">
    <property type="entry name" value="PolY_Pol_V_umuC"/>
    <property type="match status" value="1"/>
</dbReference>
<evidence type="ECO:0000259" key="4">
    <source>
        <dbReference type="PROSITE" id="PS50173"/>
    </source>
</evidence>
<dbReference type="InterPro" id="IPR001126">
    <property type="entry name" value="UmuC"/>
</dbReference>
<dbReference type="InterPro" id="IPR043502">
    <property type="entry name" value="DNA/RNA_pol_sf"/>
</dbReference>
<gene>
    <name evidence="5" type="ORF">GCM10009431_01150</name>
</gene>
<dbReference type="PANTHER" id="PTHR11076">
    <property type="entry name" value="DNA REPAIR POLYMERASE UMUC / TRANSFERASE FAMILY MEMBER"/>
    <property type="match status" value="1"/>
</dbReference>
<dbReference type="SUPFAM" id="SSF56672">
    <property type="entry name" value="DNA/RNA polymerases"/>
    <property type="match status" value="1"/>
</dbReference>
<dbReference type="SUPFAM" id="SSF100879">
    <property type="entry name" value="Lesion bypass DNA polymerase (Y-family), little finger domain"/>
    <property type="match status" value="1"/>
</dbReference>
<keyword evidence="2" id="KW-0741">SOS mutagenesis</keyword>
<dbReference type="Gene3D" id="3.30.1490.100">
    <property type="entry name" value="DNA polymerase, Y-family, little finger domain"/>
    <property type="match status" value="1"/>
</dbReference>
<comment type="caution">
    <text evidence="5">The sequence shown here is derived from an EMBL/GenBank/DDBJ whole genome shotgun (WGS) entry which is preliminary data.</text>
</comment>
<dbReference type="Proteomes" id="UP001500736">
    <property type="component" value="Unassembled WGS sequence"/>
</dbReference>
<keyword evidence="3" id="KW-0742">SOS response</keyword>
<dbReference type="InterPro" id="IPR025188">
    <property type="entry name" value="DUF4113"/>
</dbReference>
<dbReference type="InterPro" id="IPR050116">
    <property type="entry name" value="DNA_polymerase-Y"/>
</dbReference>